<organism evidence="1 2">
    <name type="scientific">Listeria kieliensis</name>
    <dbReference type="NCBI Taxonomy" id="1621700"/>
    <lineage>
        <taxon>Bacteria</taxon>
        <taxon>Bacillati</taxon>
        <taxon>Bacillota</taxon>
        <taxon>Bacilli</taxon>
        <taxon>Bacillales</taxon>
        <taxon>Listeriaceae</taxon>
        <taxon>Listeria</taxon>
    </lineage>
</organism>
<protein>
    <submittedName>
        <fullName evidence="1">Uncharacterized protein</fullName>
    </submittedName>
</protein>
<reference evidence="2" key="1">
    <citation type="submission" date="2015-04" db="EMBL/GenBank/DDBJ databases">
        <authorList>
            <person name="Schardt J."/>
            <person name="Mueller-Herbst S."/>
            <person name="Scherer S."/>
            <person name="Huptas C."/>
        </authorList>
    </citation>
    <scope>NUCLEOTIDE SEQUENCE [LARGE SCALE GENOMIC DNA]</scope>
    <source>
        <strain evidence="2">Kiel-L1</strain>
    </source>
</reference>
<sequence length="79" mass="9607">MTFINPWDERFIYTIKFILPEQPKKVLTRSVIEKQLLDKDKVIENWLAVFPQTVVKDVEFLNEALERNERKFKAFKQHQ</sequence>
<evidence type="ECO:0000313" key="1">
    <source>
        <dbReference type="EMBL" id="RDX01195.1"/>
    </source>
</evidence>
<dbReference type="EMBL" id="LARY01000002">
    <property type="protein sequence ID" value="RDX01195.1"/>
    <property type="molecule type" value="Genomic_DNA"/>
</dbReference>
<dbReference type="RefSeq" id="WP_115753445.1">
    <property type="nucleotide sequence ID" value="NZ_LARY01000002.1"/>
</dbReference>
<name>A0A3D8TQZ1_9LIST</name>
<comment type="caution">
    <text evidence="1">The sequence shown here is derived from an EMBL/GenBank/DDBJ whole genome shotgun (WGS) entry which is preliminary data.</text>
</comment>
<accession>A0A3D8TQZ1</accession>
<dbReference type="AlphaFoldDB" id="A0A3D8TQZ1"/>
<gene>
    <name evidence="1" type="ORF">UR08_09660</name>
</gene>
<dbReference type="Proteomes" id="UP000257055">
    <property type="component" value="Unassembled WGS sequence"/>
</dbReference>
<evidence type="ECO:0000313" key="2">
    <source>
        <dbReference type="Proteomes" id="UP000257055"/>
    </source>
</evidence>
<keyword evidence="2" id="KW-1185">Reference proteome</keyword>
<proteinExistence type="predicted"/>